<protein>
    <submittedName>
        <fullName evidence="1">Uncharacterized protein</fullName>
    </submittedName>
</protein>
<dbReference type="AlphaFoldDB" id="A0A9D3X0P0"/>
<dbReference type="EMBL" id="JAHDVG010000484">
    <property type="protein sequence ID" value="KAH1170515.1"/>
    <property type="molecule type" value="Genomic_DNA"/>
</dbReference>
<accession>A0A9D3X0P0</accession>
<evidence type="ECO:0000313" key="1">
    <source>
        <dbReference type="EMBL" id="KAH1170515.1"/>
    </source>
</evidence>
<comment type="caution">
    <text evidence="1">The sequence shown here is derived from an EMBL/GenBank/DDBJ whole genome shotgun (WGS) entry which is preliminary data.</text>
</comment>
<reference evidence="1" key="1">
    <citation type="submission" date="2021-09" db="EMBL/GenBank/DDBJ databases">
        <title>The genome of Mauremys mutica provides insights into the evolution of semi-aquatic lifestyle.</title>
        <authorList>
            <person name="Gong S."/>
            <person name="Gao Y."/>
        </authorList>
    </citation>
    <scope>NUCLEOTIDE SEQUENCE</scope>
    <source>
        <strain evidence="1">MM-2020</strain>
        <tissue evidence="1">Muscle</tissue>
    </source>
</reference>
<organism evidence="1 2">
    <name type="scientific">Mauremys mutica</name>
    <name type="common">yellowpond turtle</name>
    <dbReference type="NCBI Taxonomy" id="74926"/>
    <lineage>
        <taxon>Eukaryota</taxon>
        <taxon>Metazoa</taxon>
        <taxon>Chordata</taxon>
        <taxon>Craniata</taxon>
        <taxon>Vertebrata</taxon>
        <taxon>Euteleostomi</taxon>
        <taxon>Archelosauria</taxon>
        <taxon>Testudinata</taxon>
        <taxon>Testudines</taxon>
        <taxon>Cryptodira</taxon>
        <taxon>Durocryptodira</taxon>
        <taxon>Testudinoidea</taxon>
        <taxon>Geoemydidae</taxon>
        <taxon>Geoemydinae</taxon>
        <taxon>Mauremys</taxon>
    </lineage>
</organism>
<name>A0A9D3X0P0_9SAUR</name>
<sequence length="106" mass="11305">MQGLQDQISMGSWDMPAGPTHPLPRHLPRCVLLAPPCTGEGGFEHPLVCRSAQCRRELLWPPQELRDGTGLGVVPVTALPPQSAPCGNTQCCTQFALRVPGGLSPL</sequence>
<evidence type="ECO:0000313" key="2">
    <source>
        <dbReference type="Proteomes" id="UP000827986"/>
    </source>
</evidence>
<keyword evidence="2" id="KW-1185">Reference proteome</keyword>
<dbReference type="Proteomes" id="UP000827986">
    <property type="component" value="Unassembled WGS sequence"/>
</dbReference>
<proteinExistence type="predicted"/>
<gene>
    <name evidence="1" type="ORF">KIL84_001500</name>
</gene>